<reference evidence="2 3" key="1">
    <citation type="submission" date="2019-03" db="EMBL/GenBank/DDBJ databases">
        <title>Lake Tanganyika Metagenome-Assembled Genomes (MAGs).</title>
        <authorList>
            <person name="Tran P."/>
        </authorList>
    </citation>
    <scope>NUCLEOTIDE SEQUENCE [LARGE SCALE GENOMIC DNA]</scope>
    <source>
        <strain evidence="2">K_DeepCast_65m_m2_236</strain>
    </source>
</reference>
<organism evidence="2 3">
    <name type="scientific">Candidatus Tanganyikabacteria bacterium</name>
    <dbReference type="NCBI Taxonomy" id="2961651"/>
    <lineage>
        <taxon>Bacteria</taxon>
        <taxon>Bacillati</taxon>
        <taxon>Candidatus Sericytochromatia</taxon>
        <taxon>Candidatus Tanganyikabacteria</taxon>
    </lineage>
</organism>
<dbReference type="AlphaFoldDB" id="A0A937X7T1"/>
<accession>A0A937X7T1</accession>
<name>A0A937X7T1_9BACT</name>
<dbReference type="GO" id="GO:0016747">
    <property type="term" value="F:acyltransferase activity, transferring groups other than amino-acyl groups"/>
    <property type="evidence" value="ECO:0007669"/>
    <property type="project" value="InterPro"/>
</dbReference>
<evidence type="ECO:0000259" key="1">
    <source>
        <dbReference type="PROSITE" id="PS51186"/>
    </source>
</evidence>
<comment type="caution">
    <text evidence="2">The sequence shown here is derived from an EMBL/GenBank/DDBJ whole genome shotgun (WGS) entry which is preliminary data.</text>
</comment>
<evidence type="ECO:0000313" key="2">
    <source>
        <dbReference type="EMBL" id="MBM3275890.1"/>
    </source>
</evidence>
<gene>
    <name evidence="2" type="ORF">FJZ00_12110</name>
</gene>
<dbReference type="PROSITE" id="PS51186">
    <property type="entry name" value="GNAT"/>
    <property type="match status" value="1"/>
</dbReference>
<dbReference type="EMBL" id="VGJX01000766">
    <property type="protein sequence ID" value="MBM3275890.1"/>
    <property type="molecule type" value="Genomic_DNA"/>
</dbReference>
<feature type="domain" description="N-acetyltransferase" evidence="1">
    <location>
        <begin position="19"/>
        <end position="147"/>
    </location>
</feature>
<evidence type="ECO:0000313" key="3">
    <source>
        <dbReference type="Proteomes" id="UP000703893"/>
    </source>
</evidence>
<dbReference type="InterPro" id="IPR000182">
    <property type="entry name" value="GNAT_dom"/>
</dbReference>
<dbReference type="SUPFAM" id="SSF55729">
    <property type="entry name" value="Acyl-CoA N-acyltransferases (Nat)"/>
    <property type="match status" value="1"/>
</dbReference>
<feature type="non-terminal residue" evidence="2">
    <location>
        <position position="147"/>
    </location>
</feature>
<sequence>MEASVLGAGIVRLRIDDETELRQTAIGDAAAILAMVQPCRDHLAQHIPLYDAWRTAVDVEGMLGAWDAQHEAVGSLYAGIWQNGDCLGLVSLEIFDKVDGLAAIGFTVARRCEGTSLAFRASERLLKYAFEEAGARRIFARTTTANA</sequence>
<dbReference type="Proteomes" id="UP000703893">
    <property type="component" value="Unassembled WGS sequence"/>
</dbReference>
<dbReference type="InterPro" id="IPR016181">
    <property type="entry name" value="Acyl_CoA_acyltransferase"/>
</dbReference>
<dbReference type="Pfam" id="PF13302">
    <property type="entry name" value="Acetyltransf_3"/>
    <property type="match status" value="1"/>
</dbReference>
<protein>
    <submittedName>
        <fullName evidence="2">GNAT family N-acetyltransferase</fullName>
    </submittedName>
</protein>
<proteinExistence type="predicted"/>
<dbReference type="Gene3D" id="3.40.630.30">
    <property type="match status" value="1"/>
</dbReference>